<dbReference type="PROSITE" id="PS51257">
    <property type="entry name" value="PROKAR_LIPOPROTEIN"/>
    <property type="match status" value="1"/>
</dbReference>
<comment type="similarity">
    <text evidence="1">Belongs to the glycosyl hydrolase 32 family.</text>
</comment>
<dbReference type="GO" id="GO:0005975">
    <property type="term" value="P:carbohydrate metabolic process"/>
    <property type="evidence" value="ECO:0007669"/>
    <property type="project" value="InterPro"/>
</dbReference>
<feature type="domain" description="BT1760-like C-terminal" evidence="7">
    <location>
        <begin position="348"/>
        <end position="521"/>
    </location>
</feature>
<evidence type="ECO:0000256" key="2">
    <source>
        <dbReference type="ARBA" id="ARBA00012758"/>
    </source>
</evidence>
<dbReference type="EC" id="3.2.1.26" evidence="2"/>
<dbReference type="GO" id="GO:0004564">
    <property type="term" value="F:beta-fructofuranosidase activity"/>
    <property type="evidence" value="ECO:0007669"/>
    <property type="project" value="UniProtKB-EC"/>
</dbReference>
<feature type="signal peptide" evidence="5">
    <location>
        <begin position="1"/>
        <end position="18"/>
    </location>
</feature>
<evidence type="ECO:0000256" key="4">
    <source>
        <dbReference type="ARBA" id="ARBA00023295"/>
    </source>
</evidence>
<evidence type="ECO:0000256" key="1">
    <source>
        <dbReference type="ARBA" id="ARBA00009902"/>
    </source>
</evidence>
<dbReference type="AlphaFoldDB" id="A0A840D1I7"/>
<reference evidence="8" key="1">
    <citation type="submission" date="2020-08" db="EMBL/GenBank/DDBJ databases">
        <title>Genomic Encyclopedia of Type Strains, Phase IV (KMG-IV): sequencing the most valuable type-strain genomes for metagenomic binning, comparative biology and taxonomic classification.</title>
        <authorList>
            <person name="Goeker M."/>
        </authorList>
    </citation>
    <scope>NUCLEOTIDE SEQUENCE [LARGE SCALE GENOMIC DNA]</scope>
    <source>
        <strain evidence="8">DSM 105720</strain>
    </source>
</reference>
<keyword evidence="9" id="KW-1185">Reference proteome</keyword>
<comment type="caution">
    <text evidence="8">The sequence shown here is derived from an EMBL/GenBank/DDBJ whole genome shotgun (WGS) entry which is preliminary data.</text>
</comment>
<dbReference type="Proteomes" id="UP000560658">
    <property type="component" value="Unassembled WGS sequence"/>
</dbReference>
<protein>
    <recommendedName>
        <fullName evidence="2">beta-fructofuranosidase</fullName>
        <ecNumber evidence="2">3.2.1.26</ecNumber>
    </recommendedName>
</protein>
<dbReference type="InterPro" id="IPR032507">
    <property type="entry name" value="BT1760-like_C"/>
</dbReference>
<dbReference type="SMART" id="SM00640">
    <property type="entry name" value="Glyco_32"/>
    <property type="match status" value="1"/>
</dbReference>
<dbReference type="Pfam" id="PF00251">
    <property type="entry name" value="Glyco_hydro_32N"/>
    <property type="match status" value="1"/>
</dbReference>
<evidence type="ECO:0000259" key="7">
    <source>
        <dbReference type="Pfam" id="PF16346"/>
    </source>
</evidence>
<evidence type="ECO:0000256" key="5">
    <source>
        <dbReference type="SAM" id="SignalP"/>
    </source>
</evidence>
<dbReference type="RefSeq" id="WP_044161832.1">
    <property type="nucleotide sequence ID" value="NZ_JACIER010000004.1"/>
</dbReference>
<keyword evidence="3 8" id="KW-0378">Hydrolase</keyword>
<evidence type="ECO:0000313" key="8">
    <source>
        <dbReference type="EMBL" id="MBB4043454.1"/>
    </source>
</evidence>
<dbReference type="InterPro" id="IPR051214">
    <property type="entry name" value="GH32_Enzymes"/>
</dbReference>
<evidence type="ECO:0000313" key="9">
    <source>
        <dbReference type="Proteomes" id="UP000560658"/>
    </source>
</evidence>
<dbReference type="InterPro" id="IPR013148">
    <property type="entry name" value="Glyco_hydro_32_N"/>
</dbReference>
<dbReference type="Gene3D" id="2.115.10.20">
    <property type="entry name" value="Glycosyl hydrolase domain, family 43"/>
    <property type="match status" value="1"/>
</dbReference>
<dbReference type="Pfam" id="PF16346">
    <property type="entry name" value="GH32_BT1760-like_C"/>
    <property type="match status" value="1"/>
</dbReference>
<dbReference type="PANTHER" id="PTHR43101">
    <property type="entry name" value="BETA-FRUCTOSIDASE"/>
    <property type="match status" value="1"/>
</dbReference>
<dbReference type="InterPro" id="IPR023296">
    <property type="entry name" value="Glyco_hydro_beta-prop_sf"/>
</dbReference>
<name>A0A840D1I7_9BACE</name>
<evidence type="ECO:0000259" key="6">
    <source>
        <dbReference type="Pfam" id="PF00251"/>
    </source>
</evidence>
<organism evidence="8 9">
    <name type="scientific">Bacteroides reticulotermitis</name>
    <dbReference type="NCBI Taxonomy" id="1133319"/>
    <lineage>
        <taxon>Bacteria</taxon>
        <taxon>Pseudomonadati</taxon>
        <taxon>Bacteroidota</taxon>
        <taxon>Bacteroidia</taxon>
        <taxon>Bacteroidales</taxon>
        <taxon>Bacteroidaceae</taxon>
        <taxon>Bacteroides</taxon>
    </lineage>
</organism>
<dbReference type="InterPro" id="IPR001362">
    <property type="entry name" value="Glyco_hydro_32"/>
</dbReference>
<dbReference type="CDD" id="cd08995">
    <property type="entry name" value="GH32_EcAec43-like"/>
    <property type="match status" value="1"/>
</dbReference>
<feature type="domain" description="Glycosyl hydrolase family 32 N-terminal" evidence="6">
    <location>
        <begin position="101"/>
        <end position="345"/>
    </location>
</feature>
<accession>A0A840D1I7</accession>
<dbReference type="EMBL" id="JACIER010000004">
    <property type="protein sequence ID" value="MBB4043454.1"/>
    <property type="molecule type" value="Genomic_DNA"/>
</dbReference>
<keyword evidence="4 8" id="KW-0326">Glycosidase</keyword>
<dbReference type="PANTHER" id="PTHR43101:SF1">
    <property type="entry name" value="BETA-FRUCTOSIDASE"/>
    <property type="match status" value="1"/>
</dbReference>
<gene>
    <name evidence="8" type="ORF">GGR06_001236</name>
</gene>
<dbReference type="SUPFAM" id="SSF75005">
    <property type="entry name" value="Arabinanase/levansucrase/invertase"/>
    <property type="match status" value="1"/>
</dbReference>
<feature type="chain" id="PRO_5032360853" description="beta-fructofuranosidase" evidence="5">
    <location>
        <begin position="19"/>
        <end position="525"/>
    </location>
</feature>
<proteinExistence type="inferred from homology"/>
<keyword evidence="5" id="KW-0732">Signal</keyword>
<evidence type="ECO:0000256" key="3">
    <source>
        <dbReference type="ARBA" id="ARBA00022801"/>
    </source>
</evidence>
<sequence length="525" mass="58780">MRPMILTSILFAGFSLLAASCDNETILRGNDNPPAIQSDLDQTTGYFSSTEAAKCDLFYKPAIGYVGDPMPFYDPQAKDFKILYLQDMRDGNSVVYHPIHQLVTTDGASYQSLGETIACGSAAEDDPAIGTGSTVYDEATKTYHTFYTGHKSASPREVILCATSSDCKSWTKDRSFRLQAPGNYNVDEFRDPHVFYDEDAQIYRMLLSAIRDGRSVIAQFTSSDLRKWNEVDPFFYTKWNRFYECPDVFKMGDYWYMIYSDKDVTRNVQYFYAPTLQGLMSMGDDPAFPHLFEGKLEGLSFYAGKTAGDGTNRHLWGWCATRAGNTNEKTTDWAGALVAHKLVQHADGTLGLTYPDAVYTTCKQAVTLTEMSKSEGVTGNASTGYQLNAGQSVRFARLQYVNKVEMKITTTPGTSVFGVSLVDCSDRNYKYGLYIEDRWDNLKFDKVTTLDEGGEERANINSKQFIHAADGVYQVTVVSDHSVCVVYINGQYAFTNRIYGMQRNPWGIFCSDGSITVSDLKYTVK</sequence>